<organism evidence="3 4">
    <name type="scientific">Hymenoscyphus albidus</name>
    <dbReference type="NCBI Taxonomy" id="595503"/>
    <lineage>
        <taxon>Eukaryota</taxon>
        <taxon>Fungi</taxon>
        <taxon>Dikarya</taxon>
        <taxon>Ascomycota</taxon>
        <taxon>Pezizomycotina</taxon>
        <taxon>Leotiomycetes</taxon>
        <taxon>Helotiales</taxon>
        <taxon>Helotiaceae</taxon>
        <taxon>Hymenoscyphus</taxon>
    </lineage>
</organism>
<feature type="domain" description="DUF8021" evidence="2">
    <location>
        <begin position="161"/>
        <end position="231"/>
    </location>
</feature>
<dbReference type="AlphaFoldDB" id="A0A9N9LFV3"/>
<dbReference type="EMBL" id="CAJVRM010000003">
    <property type="protein sequence ID" value="CAG8970836.1"/>
    <property type="molecule type" value="Genomic_DNA"/>
</dbReference>
<dbReference type="InterPro" id="IPR058334">
    <property type="entry name" value="DUF8021"/>
</dbReference>
<name>A0A9N9LFV3_9HELO</name>
<accession>A0A9N9LFV3</accession>
<evidence type="ECO:0000313" key="4">
    <source>
        <dbReference type="Proteomes" id="UP000701801"/>
    </source>
</evidence>
<gene>
    <name evidence="3" type="ORF">HYALB_00000813</name>
</gene>
<proteinExistence type="predicted"/>
<evidence type="ECO:0000259" key="2">
    <source>
        <dbReference type="Pfam" id="PF26061"/>
    </source>
</evidence>
<dbReference type="Proteomes" id="UP000701801">
    <property type="component" value="Unassembled WGS sequence"/>
</dbReference>
<feature type="signal peptide" evidence="1">
    <location>
        <begin position="1"/>
        <end position="20"/>
    </location>
</feature>
<evidence type="ECO:0000313" key="3">
    <source>
        <dbReference type="EMBL" id="CAG8970836.1"/>
    </source>
</evidence>
<feature type="chain" id="PRO_5040373629" description="DUF8021 domain-containing protein" evidence="1">
    <location>
        <begin position="21"/>
        <end position="233"/>
    </location>
</feature>
<dbReference type="OrthoDB" id="3504677at2759"/>
<keyword evidence="1" id="KW-0732">Signal</keyword>
<comment type="caution">
    <text evidence="3">The sequence shown here is derived from an EMBL/GenBank/DDBJ whole genome shotgun (WGS) entry which is preliminary data.</text>
</comment>
<evidence type="ECO:0000256" key="1">
    <source>
        <dbReference type="SAM" id="SignalP"/>
    </source>
</evidence>
<sequence>MSLPILRTLFITTAIPMVLAFSSAFAAFTCNETALAIAADAYIAAQTAGDFDLLRPALSAHVLYVENNQVIDVQTDVLTQALKIDHRRTTTDLVTCATYIEIIVTNPANPYVIGTQLRNDDGQKITLIDTIASTTNSWRFNATKTLEYVLQEDWHPIPEDKQDSRETLLAAGDAYMNIWGNASAFDLVPWGTPCERIEGGDLVPDCRSEFDPEHATAPPVVHRRYVVDVSLEA</sequence>
<reference evidence="3" key="1">
    <citation type="submission" date="2021-07" db="EMBL/GenBank/DDBJ databases">
        <authorList>
            <person name="Durling M."/>
        </authorList>
    </citation>
    <scope>NUCLEOTIDE SEQUENCE</scope>
</reference>
<keyword evidence="4" id="KW-1185">Reference proteome</keyword>
<dbReference type="Pfam" id="PF26061">
    <property type="entry name" value="DUF8021"/>
    <property type="match status" value="1"/>
</dbReference>
<protein>
    <recommendedName>
        <fullName evidence="2">DUF8021 domain-containing protein</fullName>
    </recommendedName>
</protein>